<evidence type="ECO:0000313" key="7">
    <source>
        <dbReference type="Proteomes" id="UP000595446"/>
    </source>
</evidence>
<feature type="domain" description="Recombinase" evidence="5">
    <location>
        <begin position="132"/>
        <end position="263"/>
    </location>
</feature>
<dbReference type="Gene3D" id="3.90.1750.20">
    <property type="entry name" value="Putative Large Serine Recombinase, Chain B, Domain 2"/>
    <property type="match status" value="1"/>
</dbReference>
<accession>A0A7R7GX39</accession>
<dbReference type="InterPro" id="IPR036162">
    <property type="entry name" value="Resolvase-like_N_sf"/>
</dbReference>
<evidence type="ECO:0000259" key="5">
    <source>
        <dbReference type="PROSITE" id="PS51737"/>
    </source>
</evidence>
<dbReference type="PROSITE" id="PS51737">
    <property type="entry name" value="RECOMBINASE_DNA_BIND"/>
    <property type="match status" value="1"/>
</dbReference>
<evidence type="ECO:0000256" key="1">
    <source>
        <dbReference type="ARBA" id="ARBA00023125"/>
    </source>
</evidence>
<feature type="region of interest" description="Disordered" evidence="3">
    <location>
        <begin position="484"/>
        <end position="514"/>
    </location>
</feature>
<dbReference type="Pfam" id="PF00239">
    <property type="entry name" value="Resolvase"/>
    <property type="match status" value="1"/>
</dbReference>
<keyword evidence="7" id="KW-1185">Reference proteome</keyword>
<dbReference type="CDD" id="cd00338">
    <property type="entry name" value="Ser_Recombinase"/>
    <property type="match status" value="1"/>
</dbReference>
<gene>
    <name evidence="6" type="ORF">MHEC_38740</name>
</gene>
<protein>
    <submittedName>
        <fullName evidence="6">Integrase</fullName>
    </submittedName>
</protein>
<dbReference type="GO" id="GO:0000150">
    <property type="term" value="F:DNA strand exchange activity"/>
    <property type="evidence" value="ECO:0007669"/>
    <property type="project" value="InterPro"/>
</dbReference>
<feature type="domain" description="Resolvase/invertase-type recombinase catalytic" evidence="4">
    <location>
        <begin position="1"/>
        <end position="124"/>
    </location>
</feature>
<dbReference type="PANTHER" id="PTHR30461">
    <property type="entry name" value="DNA-INVERTASE FROM LAMBDOID PROPHAGE"/>
    <property type="match status" value="1"/>
</dbReference>
<dbReference type="InterPro" id="IPR050639">
    <property type="entry name" value="SSR_resolvase"/>
</dbReference>
<dbReference type="Proteomes" id="UP000595446">
    <property type="component" value="Chromosome"/>
</dbReference>
<sequence>MIQQWADANGHEVIGWAEDVDLPGSVDPFQAPAVGPWLNERAPEFDVIAVWKLDRLSRSTISLNKLIGWCMDHDKIVVSASEGIDLSTPVGRLIANVIGFLAEGELEAIRERVKGSRRKLRELGRWPGGKPPFGYKAIPRDGGGWRLVIDREAAWVVRRVVDDLLDGKPLTRIARELTSEGVPTPARYYALLRGSWRESQGAGAWGTTPIRNMLRSPMLRGFAHHNGQIVRDDQSMPVQLAEPLVTLDEWELIQAALDRTQEARKDARRTEASPLSGLVFCAGFRHNPDCPNRENPAAFCDDCPRCEEPLHHDLNTVRRAAKTYEYRYYRCRSREHTMIPAEELEEMAEEDFLRELGDQEVRERVWVPGDTNEQALREAVTAFDELSKAAGRAVSATAKQRLQAQLDALDARIAELESAPTQEARWEYRATGGTYREVWEAADTAACRELLLKSGITFTARVVGGRGSNAREFQTRIPEELERRMGIPPRPPRVPEPPERYGTVGAGLFSHGEG</sequence>
<dbReference type="Gene3D" id="3.40.50.1390">
    <property type="entry name" value="Resolvase, N-terminal catalytic domain"/>
    <property type="match status" value="1"/>
</dbReference>
<keyword evidence="2" id="KW-0233">DNA recombination</keyword>
<dbReference type="InterPro" id="IPR006119">
    <property type="entry name" value="Resolv_N"/>
</dbReference>
<name>A0A7R7GX39_9MYCO</name>
<evidence type="ECO:0000259" key="4">
    <source>
        <dbReference type="PROSITE" id="PS51736"/>
    </source>
</evidence>
<proteinExistence type="predicted"/>
<dbReference type="PANTHER" id="PTHR30461:SF2">
    <property type="entry name" value="SERINE RECOMBINASE PINE-RELATED"/>
    <property type="match status" value="1"/>
</dbReference>
<evidence type="ECO:0000313" key="6">
    <source>
        <dbReference type="EMBL" id="BCO37441.1"/>
    </source>
</evidence>
<evidence type="ECO:0000256" key="2">
    <source>
        <dbReference type="ARBA" id="ARBA00023172"/>
    </source>
</evidence>
<dbReference type="PROSITE" id="PS51736">
    <property type="entry name" value="RECOMBINASES_3"/>
    <property type="match status" value="1"/>
</dbReference>
<dbReference type="Pfam" id="PF07508">
    <property type="entry name" value="Recombinase"/>
    <property type="match status" value="1"/>
</dbReference>
<dbReference type="InterPro" id="IPR011109">
    <property type="entry name" value="DNA_bind_recombinase_dom"/>
</dbReference>
<keyword evidence="1" id="KW-0238">DNA-binding</keyword>
<dbReference type="GO" id="GO:0003677">
    <property type="term" value="F:DNA binding"/>
    <property type="evidence" value="ECO:0007669"/>
    <property type="project" value="UniProtKB-KW"/>
</dbReference>
<dbReference type="SMART" id="SM00857">
    <property type="entry name" value="Resolvase"/>
    <property type="match status" value="1"/>
</dbReference>
<dbReference type="SUPFAM" id="SSF53041">
    <property type="entry name" value="Resolvase-like"/>
    <property type="match status" value="1"/>
</dbReference>
<dbReference type="InterPro" id="IPR038109">
    <property type="entry name" value="DNA_bind_recomb_sf"/>
</dbReference>
<dbReference type="AlphaFoldDB" id="A0A7R7GX39"/>
<reference evidence="6 7" key="1">
    <citation type="submission" date="2020-12" db="EMBL/GenBank/DDBJ databases">
        <title>Complete genome sequence of Mycobacterium heckeshornense JCM 15655T, closely related to a pathogenic non-tuberculous mycobacterial species Mycobacterium xenopi.</title>
        <authorList>
            <person name="Yoshida M."/>
            <person name="Fukano H."/>
            <person name="Asakura T."/>
            <person name="Suzuki M."/>
            <person name="Hoshino Y."/>
        </authorList>
    </citation>
    <scope>NUCLEOTIDE SEQUENCE [LARGE SCALE GENOMIC DNA]</scope>
    <source>
        <strain evidence="6 7">JCM 15655</strain>
    </source>
</reference>
<dbReference type="EMBL" id="AP024237">
    <property type="protein sequence ID" value="BCO37441.1"/>
    <property type="molecule type" value="Genomic_DNA"/>
</dbReference>
<evidence type="ECO:0000256" key="3">
    <source>
        <dbReference type="SAM" id="MobiDB-lite"/>
    </source>
</evidence>
<organism evidence="6 7">
    <name type="scientific">Mycobacterium heckeshornense</name>
    <dbReference type="NCBI Taxonomy" id="110505"/>
    <lineage>
        <taxon>Bacteria</taxon>
        <taxon>Bacillati</taxon>
        <taxon>Actinomycetota</taxon>
        <taxon>Actinomycetes</taxon>
        <taxon>Mycobacteriales</taxon>
        <taxon>Mycobacteriaceae</taxon>
        <taxon>Mycobacterium</taxon>
    </lineage>
</organism>